<dbReference type="GO" id="GO:0005634">
    <property type="term" value="C:nucleus"/>
    <property type="evidence" value="ECO:0007669"/>
    <property type="project" value="UniProtKB-SubCell"/>
</dbReference>
<evidence type="ECO:0000313" key="5">
    <source>
        <dbReference type="Proteomes" id="UP000011116"/>
    </source>
</evidence>
<feature type="domain" description="FAR1" evidence="2">
    <location>
        <begin position="129"/>
        <end position="207"/>
    </location>
</feature>
<comment type="subcellular location">
    <subcellularLocation>
        <location evidence="1">Nucleus</location>
    </subcellularLocation>
</comment>
<accession>A0A8I7BID7</accession>
<dbReference type="Proteomes" id="UP000011116">
    <property type="component" value="Chromosome 7H"/>
</dbReference>
<keyword evidence="5" id="KW-1185">Reference proteome</keyword>
<dbReference type="AlphaFoldDB" id="A0A8I7BID7"/>
<dbReference type="InterPro" id="IPR031052">
    <property type="entry name" value="FHY3/FAR1"/>
</dbReference>
<keyword evidence="1" id="KW-0479">Metal-binding</keyword>
<sequence length="566" mass="65472">MGCSDPGQEVVSTREDERSFYVYSEETRCASEAETVVQIIREEMSPPPDCQLPAVPEATTEVAKEQPADEQVPWKTRFRHGQIPDHREPKHGRVSALEKAMRTYADCKSGHVVAPEIGREFDSLAEAFDFYNLYSWEIGFGIRYGQCRRNAQKSRTVQDFVCGCAGKPRKENTSSLASNCQALIMLFLTRDNGWYIHQFRPDHNHHLSSSCGEKVHWPSHRAIDTHTKDIVKHLRSNNIGITKVFSVIGSFFGSMENVPFNKRSLNYLCKRMNQETAEDDIRKTVELLSELKKKDPMFANNVLVDSDNKIQALMWTNGRSRYQYSTFGDAITFDTTYRTNQYDMPFGLFVGVNHHFQSIILGGVLMRNEKEKTFDWVFKEFVSLMGGKAPLTILTDQCHSMELAIANVLPGTKHRWCKWHVLRRTKETLGPAYTMNKELRDELHKILEYMPTVEEFEAAWQTLVQKYNLQEHPMMTQLYELRKKWAKPYFAGVFCARMTSTQRSESANHMLKNFVPPGASMHMFIKHYQKLQFDRDAEENFAEKKSRLVSIYLNFTEHPNNSLAFT</sequence>
<feature type="domain" description="MULE transposase" evidence="3">
    <location>
        <begin position="331"/>
        <end position="422"/>
    </location>
</feature>
<dbReference type="EnsemblPlants" id="HORVU.MOREX.r3.7HG0655580.1">
    <property type="protein sequence ID" value="HORVU.MOREX.r3.7HG0655580.1"/>
    <property type="gene ID" value="HORVU.MOREX.r3.7HG0655580"/>
</dbReference>
<dbReference type="InterPro" id="IPR018289">
    <property type="entry name" value="MULE_transposase_dom"/>
</dbReference>
<evidence type="ECO:0000313" key="4">
    <source>
        <dbReference type="EnsemblPlants" id="HORVU.MOREX.r3.7HG0655580.1"/>
    </source>
</evidence>
<dbReference type="PANTHER" id="PTHR31669:SF307">
    <property type="entry name" value="PROTEIN FAR1-RELATED SEQUENCE"/>
    <property type="match status" value="1"/>
</dbReference>
<organism evidence="4 5">
    <name type="scientific">Hordeum vulgare subsp. vulgare</name>
    <name type="common">Domesticated barley</name>
    <dbReference type="NCBI Taxonomy" id="112509"/>
    <lineage>
        <taxon>Eukaryota</taxon>
        <taxon>Viridiplantae</taxon>
        <taxon>Streptophyta</taxon>
        <taxon>Embryophyta</taxon>
        <taxon>Tracheophyta</taxon>
        <taxon>Spermatophyta</taxon>
        <taxon>Magnoliopsida</taxon>
        <taxon>Liliopsida</taxon>
        <taxon>Poales</taxon>
        <taxon>Poaceae</taxon>
        <taxon>BOP clade</taxon>
        <taxon>Pooideae</taxon>
        <taxon>Triticodae</taxon>
        <taxon>Triticeae</taxon>
        <taxon>Hordeinae</taxon>
        <taxon>Hordeum</taxon>
    </lineage>
</organism>
<keyword evidence="1" id="KW-0863">Zinc-finger</keyword>
<keyword evidence="1" id="KW-0862">Zinc</keyword>
<comment type="function">
    <text evidence="1">Putative transcription activator involved in regulating light control of development.</text>
</comment>
<comment type="similarity">
    <text evidence="1">Belongs to the FHY3/FAR1 family.</text>
</comment>
<dbReference type="Gramene" id="HORVU.MOREX.r3.7HG0655580.1">
    <property type="protein sequence ID" value="HORVU.MOREX.r3.7HG0655580.1"/>
    <property type="gene ID" value="HORVU.MOREX.r3.7HG0655580"/>
</dbReference>
<dbReference type="GO" id="GO:0006355">
    <property type="term" value="P:regulation of DNA-templated transcription"/>
    <property type="evidence" value="ECO:0007669"/>
    <property type="project" value="UniProtKB-UniRule"/>
</dbReference>
<proteinExistence type="inferred from homology"/>
<keyword evidence="1" id="KW-0539">Nucleus</keyword>
<protein>
    <recommendedName>
        <fullName evidence="1">Protein FAR1-RELATED SEQUENCE</fullName>
    </recommendedName>
</protein>
<reference evidence="5" key="1">
    <citation type="journal article" date="2012" name="Nature">
        <title>A physical, genetic and functional sequence assembly of the barley genome.</title>
        <authorList>
            <consortium name="The International Barley Genome Sequencing Consortium"/>
            <person name="Mayer K.F."/>
            <person name="Waugh R."/>
            <person name="Brown J.W."/>
            <person name="Schulman A."/>
            <person name="Langridge P."/>
            <person name="Platzer M."/>
            <person name="Fincher G.B."/>
            <person name="Muehlbauer G.J."/>
            <person name="Sato K."/>
            <person name="Close T.J."/>
            <person name="Wise R.P."/>
            <person name="Stein N."/>
        </authorList>
    </citation>
    <scope>NUCLEOTIDE SEQUENCE [LARGE SCALE GENOMIC DNA]</scope>
    <source>
        <strain evidence="5">cv. Morex</strain>
    </source>
</reference>
<reference evidence="4" key="3">
    <citation type="submission" date="2022-01" db="UniProtKB">
        <authorList>
            <consortium name="EnsemblPlants"/>
        </authorList>
    </citation>
    <scope>IDENTIFICATION</scope>
    <source>
        <strain evidence="4">subsp. vulgare</strain>
    </source>
</reference>
<evidence type="ECO:0000259" key="3">
    <source>
        <dbReference type="Pfam" id="PF10551"/>
    </source>
</evidence>
<name>A0A8I7BID7_HORVV</name>
<reference evidence="4" key="2">
    <citation type="submission" date="2020-10" db="EMBL/GenBank/DDBJ databases">
        <authorList>
            <person name="Scholz U."/>
            <person name="Mascher M."/>
            <person name="Fiebig A."/>
        </authorList>
    </citation>
    <scope>NUCLEOTIDE SEQUENCE [LARGE SCALE GENOMIC DNA]</scope>
    <source>
        <strain evidence="4">cv. Morex</strain>
    </source>
</reference>
<dbReference type="GO" id="GO:0008270">
    <property type="term" value="F:zinc ion binding"/>
    <property type="evidence" value="ECO:0007669"/>
    <property type="project" value="UniProtKB-UniRule"/>
</dbReference>
<evidence type="ECO:0000256" key="1">
    <source>
        <dbReference type="RuleBase" id="RU367018"/>
    </source>
</evidence>
<dbReference type="Pfam" id="PF10551">
    <property type="entry name" value="MULE"/>
    <property type="match status" value="1"/>
</dbReference>
<evidence type="ECO:0000259" key="2">
    <source>
        <dbReference type="Pfam" id="PF03101"/>
    </source>
</evidence>
<dbReference type="InterPro" id="IPR004330">
    <property type="entry name" value="FAR1_DNA_bnd_dom"/>
</dbReference>
<dbReference type="PANTHER" id="PTHR31669">
    <property type="entry name" value="PROTEIN FAR1-RELATED SEQUENCE 10-RELATED"/>
    <property type="match status" value="1"/>
</dbReference>
<dbReference type="Pfam" id="PF03101">
    <property type="entry name" value="FAR1"/>
    <property type="match status" value="1"/>
</dbReference>